<dbReference type="PANTHER" id="PTHR15741:SF27">
    <property type="entry name" value="TRANSCRIPTION FACTOR AP-4"/>
    <property type="match status" value="1"/>
</dbReference>
<feature type="non-terminal residue" evidence="9">
    <location>
        <position position="838"/>
    </location>
</feature>
<dbReference type="Proteomes" id="UP000193411">
    <property type="component" value="Unassembled WGS sequence"/>
</dbReference>
<keyword evidence="6" id="KW-0175">Coiled coil</keyword>
<dbReference type="AlphaFoldDB" id="A0A1Y2HLT8"/>
<feature type="compositionally biased region" description="Gly residues" evidence="7">
    <location>
        <begin position="589"/>
        <end position="600"/>
    </location>
</feature>
<protein>
    <recommendedName>
        <fullName evidence="8">BHLH domain-containing protein</fullName>
    </recommendedName>
</protein>
<feature type="compositionally biased region" description="Pro residues" evidence="7">
    <location>
        <begin position="457"/>
        <end position="466"/>
    </location>
</feature>
<evidence type="ECO:0000313" key="10">
    <source>
        <dbReference type="Proteomes" id="UP000193411"/>
    </source>
</evidence>
<dbReference type="InterPro" id="IPR036638">
    <property type="entry name" value="HLH_DNA-bd_sf"/>
</dbReference>
<feature type="compositionally biased region" description="Polar residues" evidence="7">
    <location>
        <begin position="191"/>
        <end position="201"/>
    </location>
</feature>
<dbReference type="PANTHER" id="PTHR15741">
    <property type="entry name" value="BASIC HELIX-LOOP-HELIX ZIP TRANSCRIPTION FACTOR"/>
    <property type="match status" value="1"/>
</dbReference>
<name>A0A1Y2HLT8_9FUNG</name>
<dbReference type="GO" id="GO:0000978">
    <property type="term" value="F:RNA polymerase II cis-regulatory region sequence-specific DNA binding"/>
    <property type="evidence" value="ECO:0007669"/>
    <property type="project" value="TreeGrafter"/>
</dbReference>
<evidence type="ECO:0000259" key="8">
    <source>
        <dbReference type="PROSITE" id="PS50888"/>
    </source>
</evidence>
<dbReference type="PROSITE" id="PS50888">
    <property type="entry name" value="BHLH"/>
    <property type="match status" value="1"/>
</dbReference>
<dbReference type="InterPro" id="IPR011598">
    <property type="entry name" value="bHLH_dom"/>
</dbReference>
<feature type="compositionally biased region" description="Low complexity" evidence="7">
    <location>
        <begin position="445"/>
        <end position="456"/>
    </location>
</feature>
<feature type="compositionally biased region" description="Basic and acidic residues" evidence="7">
    <location>
        <begin position="628"/>
        <end position="654"/>
    </location>
</feature>
<dbReference type="SMART" id="SM00353">
    <property type="entry name" value="HLH"/>
    <property type="match status" value="1"/>
</dbReference>
<evidence type="ECO:0000256" key="5">
    <source>
        <dbReference type="ARBA" id="ARBA00023242"/>
    </source>
</evidence>
<evidence type="ECO:0000256" key="6">
    <source>
        <dbReference type="SAM" id="Coils"/>
    </source>
</evidence>
<accession>A0A1Y2HLT8</accession>
<feature type="compositionally biased region" description="Low complexity" evidence="7">
    <location>
        <begin position="352"/>
        <end position="377"/>
    </location>
</feature>
<feature type="compositionally biased region" description="Low complexity" evidence="7">
    <location>
        <begin position="234"/>
        <end position="254"/>
    </location>
</feature>
<feature type="compositionally biased region" description="Low complexity" evidence="7">
    <location>
        <begin position="291"/>
        <end position="311"/>
    </location>
</feature>
<dbReference type="GO" id="GO:0046983">
    <property type="term" value="F:protein dimerization activity"/>
    <property type="evidence" value="ECO:0007669"/>
    <property type="project" value="InterPro"/>
</dbReference>
<dbReference type="OrthoDB" id="5590769at2759"/>
<evidence type="ECO:0000256" key="1">
    <source>
        <dbReference type="ARBA" id="ARBA00004123"/>
    </source>
</evidence>
<evidence type="ECO:0000256" key="7">
    <source>
        <dbReference type="SAM" id="MobiDB-lite"/>
    </source>
</evidence>
<feature type="compositionally biased region" description="Low complexity" evidence="7">
    <location>
        <begin position="324"/>
        <end position="343"/>
    </location>
</feature>
<feature type="compositionally biased region" description="Pro residues" evidence="7">
    <location>
        <begin position="527"/>
        <end position="538"/>
    </location>
</feature>
<feature type="region of interest" description="Disordered" evidence="7">
    <location>
        <begin position="439"/>
        <end position="548"/>
    </location>
</feature>
<dbReference type="STRING" id="765915.A0A1Y2HLT8"/>
<feature type="region of interest" description="Disordered" evidence="7">
    <location>
        <begin position="173"/>
        <end position="382"/>
    </location>
</feature>
<gene>
    <name evidence="9" type="ORF">BCR44DRAFT_43048</name>
</gene>
<dbReference type="EMBL" id="MCFL01000021">
    <property type="protein sequence ID" value="ORZ35577.1"/>
    <property type="molecule type" value="Genomic_DNA"/>
</dbReference>
<feature type="domain" description="BHLH" evidence="8">
    <location>
        <begin position="629"/>
        <end position="710"/>
    </location>
</feature>
<evidence type="ECO:0000256" key="4">
    <source>
        <dbReference type="ARBA" id="ARBA00023163"/>
    </source>
</evidence>
<evidence type="ECO:0000256" key="3">
    <source>
        <dbReference type="ARBA" id="ARBA00023125"/>
    </source>
</evidence>
<keyword evidence="2" id="KW-0805">Transcription regulation</keyword>
<dbReference type="SUPFAM" id="SSF47459">
    <property type="entry name" value="HLH, helix-loop-helix DNA-binding domain"/>
    <property type="match status" value="1"/>
</dbReference>
<feature type="region of interest" description="Disordered" evidence="7">
    <location>
        <begin position="589"/>
        <end position="690"/>
    </location>
</feature>
<keyword evidence="3" id="KW-0238">DNA-binding</keyword>
<evidence type="ECO:0000313" key="9">
    <source>
        <dbReference type="EMBL" id="ORZ35577.1"/>
    </source>
</evidence>
<keyword evidence="4" id="KW-0804">Transcription</keyword>
<dbReference type="InterPro" id="IPR052207">
    <property type="entry name" value="Max-like/E-box_TFs"/>
</dbReference>
<dbReference type="GO" id="GO:0005634">
    <property type="term" value="C:nucleus"/>
    <property type="evidence" value="ECO:0007669"/>
    <property type="project" value="UniProtKB-SubCell"/>
</dbReference>
<comment type="caution">
    <text evidence="9">The sequence shown here is derived from an EMBL/GenBank/DDBJ whole genome shotgun (WGS) entry which is preliminary data.</text>
</comment>
<feature type="compositionally biased region" description="Polar residues" evidence="7">
    <location>
        <begin position="215"/>
        <end position="226"/>
    </location>
</feature>
<feature type="coiled-coil region" evidence="6">
    <location>
        <begin position="16"/>
        <end position="43"/>
    </location>
</feature>
<sequence>MLAILAQSFSNTQATQELLLRKLEEQTQQNALLQTKLAEVERQQREMAAVAAAVANGSGGAQQQQQHAHSIVHSTVNSAIHSAVASPMSMGTNPPLPTGFGSHRSQHLVASRNVSLDVNAPFVAPINAPPNAFTPSEAFSRLSMQAHEPFSPLTSPVFQTYIVPSPTVAQAATGNALPPLPPAAQLDHGSASMQHQHQSQDVDMDWLNHHDTASMHPSTQQQQSFPAPTEQPFQYTQTQDAQHQQHQPQQQQQQSYLPVTPAALMSSGAGSTDANNPPHPAMPSTLMQQWNNNSSFSHHPNHQSNSSDSPSPRIPPAALPPPASSSLAKESSSSARSSSSPGPLIGSKPVSAEHTSTGSSSSTRRAATKQASKLAAAPYVRQSPRMAPMSPAMVANLGSPALGPRRNSPPNMVAAAAAAAATASPAMVPVGAVPLTPANALGPNSSSTQPTTSYQQPPTPAMPPTPTSQTLHPISSGQMHPSQSATYRQMPPNLSLVSPAIHPTSATSTSGAMPDSTMGGGGSGAPPAFPTPLPPPAIDIPHTYHPYHQQHPPHLINLSGLGGYSTLGLGGGMLLHDYLGFPGPGGAGNEPGNHAGGTGGASASASAGARTTNGASFDDDMDDDDDPEARKNSHRYAEQKRRNAMKDGFDELRRLVPGLQNSVTTRRSKYNPIEPQPPVSRKKRRDAKNEGKGISKIMVLKAAYDYCAFLAGRERRLREVVVQLAQRQQMEGHAAAQPQVPVPADLLESADDIFFTYVKETLWKSAAAQQQAADEILMVAGDEPVAASAAASSMGDVSAPATTSPVAATGQEANGMVAKAVAAVVKATGSTPAVAKAV</sequence>
<feature type="compositionally biased region" description="Low complexity" evidence="7">
    <location>
        <begin position="601"/>
        <end position="616"/>
    </location>
</feature>
<comment type="subcellular location">
    <subcellularLocation>
        <location evidence="1">Nucleus</location>
    </subcellularLocation>
</comment>
<evidence type="ECO:0000256" key="2">
    <source>
        <dbReference type="ARBA" id="ARBA00023015"/>
    </source>
</evidence>
<proteinExistence type="predicted"/>
<keyword evidence="5" id="KW-0539">Nucleus</keyword>
<organism evidence="9 10">
    <name type="scientific">Catenaria anguillulae PL171</name>
    <dbReference type="NCBI Taxonomy" id="765915"/>
    <lineage>
        <taxon>Eukaryota</taxon>
        <taxon>Fungi</taxon>
        <taxon>Fungi incertae sedis</taxon>
        <taxon>Blastocladiomycota</taxon>
        <taxon>Blastocladiomycetes</taxon>
        <taxon>Blastocladiales</taxon>
        <taxon>Catenariaceae</taxon>
        <taxon>Catenaria</taxon>
    </lineage>
</organism>
<dbReference type="GO" id="GO:0000981">
    <property type="term" value="F:DNA-binding transcription factor activity, RNA polymerase II-specific"/>
    <property type="evidence" value="ECO:0007669"/>
    <property type="project" value="TreeGrafter"/>
</dbReference>
<feature type="compositionally biased region" description="Pro residues" evidence="7">
    <location>
        <begin position="312"/>
        <end position="323"/>
    </location>
</feature>
<keyword evidence="10" id="KW-1185">Reference proteome</keyword>
<feature type="compositionally biased region" description="Polar residues" evidence="7">
    <location>
        <begin position="471"/>
        <end position="487"/>
    </location>
</feature>
<dbReference type="Gene3D" id="4.10.280.10">
    <property type="entry name" value="Helix-loop-helix DNA-binding domain"/>
    <property type="match status" value="1"/>
</dbReference>
<reference evidence="9 10" key="1">
    <citation type="submission" date="2016-07" db="EMBL/GenBank/DDBJ databases">
        <title>Pervasive Adenine N6-methylation of Active Genes in Fungi.</title>
        <authorList>
            <consortium name="DOE Joint Genome Institute"/>
            <person name="Mondo S.J."/>
            <person name="Dannebaum R.O."/>
            <person name="Kuo R.C."/>
            <person name="Labutti K."/>
            <person name="Haridas S."/>
            <person name="Kuo A."/>
            <person name="Salamov A."/>
            <person name="Ahrendt S.R."/>
            <person name="Lipzen A."/>
            <person name="Sullivan W."/>
            <person name="Andreopoulos W.B."/>
            <person name="Clum A."/>
            <person name="Lindquist E."/>
            <person name="Daum C."/>
            <person name="Ramamoorthy G.K."/>
            <person name="Gryganskyi A."/>
            <person name="Culley D."/>
            <person name="Magnuson J.K."/>
            <person name="James T.Y."/>
            <person name="O'Malley M.A."/>
            <person name="Stajich J.E."/>
            <person name="Spatafora J.W."/>
            <person name="Visel A."/>
            <person name="Grigoriev I.V."/>
        </authorList>
    </citation>
    <scope>NUCLEOTIDE SEQUENCE [LARGE SCALE GENOMIC DNA]</scope>
    <source>
        <strain evidence="9 10">PL171</strain>
    </source>
</reference>
<feature type="compositionally biased region" description="Acidic residues" evidence="7">
    <location>
        <begin position="617"/>
        <end position="627"/>
    </location>
</feature>
<dbReference type="Pfam" id="PF00010">
    <property type="entry name" value="HLH"/>
    <property type="match status" value="1"/>
</dbReference>